<gene>
    <name evidence="1" type="ORF">Slati_4100300</name>
</gene>
<accession>A0AAW2T7L3</accession>
<name>A0AAW2T7L3_9LAMI</name>
<comment type="caution">
    <text evidence="1">The sequence shown here is derived from an EMBL/GenBank/DDBJ whole genome shotgun (WGS) entry which is preliminary data.</text>
</comment>
<sequence length="111" mass="12761">MLWDELVQLRQLPECSCDSPCTCNIAKATTDLIEERHLKQFLMGLNDEYDGVRSQILVSKSLPSINKAYQMILRVERQHEVHIKLNEPRDGAALYAGNSDRFKVDLQRTTV</sequence>
<evidence type="ECO:0000313" key="1">
    <source>
        <dbReference type="EMBL" id="KAL0400704.1"/>
    </source>
</evidence>
<reference evidence="1" key="2">
    <citation type="journal article" date="2024" name="Plant">
        <title>Genomic evolution and insights into agronomic trait innovations of Sesamum species.</title>
        <authorList>
            <person name="Miao H."/>
            <person name="Wang L."/>
            <person name="Qu L."/>
            <person name="Liu H."/>
            <person name="Sun Y."/>
            <person name="Le M."/>
            <person name="Wang Q."/>
            <person name="Wei S."/>
            <person name="Zheng Y."/>
            <person name="Lin W."/>
            <person name="Duan Y."/>
            <person name="Cao H."/>
            <person name="Xiong S."/>
            <person name="Wang X."/>
            <person name="Wei L."/>
            <person name="Li C."/>
            <person name="Ma Q."/>
            <person name="Ju M."/>
            <person name="Zhao R."/>
            <person name="Li G."/>
            <person name="Mu C."/>
            <person name="Tian Q."/>
            <person name="Mei H."/>
            <person name="Zhang T."/>
            <person name="Gao T."/>
            <person name="Zhang H."/>
        </authorList>
    </citation>
    <scope>NUCLEOTIDE SEQUENCE</scope>
    <source>
        <strain evidence="1">KEN1</strain>
    </source>
</reference>
<dbReference type="PANTHER" id="PTHR34222">
    <property type="entry name" value="GAG_PRE-INTEGRS DOMAIN-CONTAINING PROTEIN"/>
    <property type="match status" value="1"/>
</dbReference>
<proteinExistence type="predicted"/>
<dbReference type="AlphaFoldDB" id="A0AAW2T7L3"/>
<protein>
    <submittedName>
        <fullName evidence="1">Uncharacterized protein</fullName>
    </submittedName>
</protein>
<dbReference type="PANTHER" id="PTHR34222:SF99">
    <property type="entry name" value="PROTEIN, PUTATIVE-RELATED"/>
    <property type="match status" value="1"/>
</dbReference>
<reference evidence="1" key="1">
    <citation type="submission" date="2020-06" db="EMBL/GenBank/DDBJ databases">
        <authorList>
            <person name="Li T."/>
            <person name="Hu X."/>
            <person name="Zhang T."/>
            <person name="Song X."/>
            <person name="Zhang H."/>
            <person name="Dai N."/>
            <person name="Sheng W."/>
            <person name="Hou X."/>
            <person name="Wei L."/>
        </authorList>
    </citation>
    <scope>NUCLEOTIDE SEQUENCE</scope>
    <source>
        <strain evidence="1">KEN1</strain>
        <tissue evidence="1">Leaf</tissue>
    </source>
</reference>
<dbReference type="EMBL" id="JACGWN010000015">
    <property type="protein sequence ID" value="KAL0400704.1"/>
    <property type="molecule type" value="Genomic_DNA"/>
</dbReference>
<organism evidence="1">
    <name type="scientific">Sesamum latifolium</name>
    <dbReference type="NCBI Taxonomy" id="2727402"/>
    <lineage>
        <taxon>Eukaryota</taxon>
        <taxon>Viridiplantae</taxon>
        <taxon>Streptophyta</taxon>
        <taxon>Embryophyta</taxon>
        <taxon>Tracheophyta</taxon>
        <taxon>Spermatophyta</taxon>
        <taxon>Magnoliopsida</taxon>
        <taxon>eudicotyledons</taxon>
        <taxon>Gunneridae</taxon>
        <taxon>Pentapetalae</taxon>
        <taxon>asterids</taxon>
        <taxon>lamiids</taxon>
        <taxon>Lamiales</taxon>
        <taxon>Pedaliaceae</taxon>
        <taxon>Sesamum</taxon>
    </lineage>
</organism>